<protein>
    <recommendedName>
        <fullName evidence="1">Reverse transcriptase domain-containing protein</fullName>
    </recommendedName>
</protein>
<dbReference type="InterPro" id="IPR000477">
    <property type="entry name" value="RT_dom"/>
</dbReference>
<dbReference type="CDD" id="cd01651">
    <property type="entry name" value="RT_G2_intron"/>
    <property type="match status" value="1"/>
</dbReference>
<evidence type="ECO:0000259" key="1">
    <source>
        <dbReference type="PROSITE" id="PS50878"/>
    </source>
</evidence>
<dbReference type="InterPro" id="IPR043128">
    <property type="entry name" value="Rev_trsase/Diguanyl_cyclase"/>
</dbReference>
<sequence>MLDDRRCGNLGGGISGKHNLFKEIISLDNLLQAWEEFKYGKMRKKDVVGFYFDLEDNLLDLRASLMDKSYAPAPYAFFYVRDPKLRPIHKATVCDRVLFQAVFRVLYPLFDRHFIFDSYSCRFEKGTHAGVRRLCEFAAKVSENYHRPVYALKCDVQKFFYNIDHRILLRLLKREITDENVIWLLEKIVGSFNVGDSKGLPLGNVTSQLFANVYLNELDQFVKHILKGKFYLRYCDDFIILNNDAEYLVEVVPVIQKFLDENLKLNLHPRKVEICKLSQGIDFLGYVSFSRHTVLRTKTKQRMLKKMSYKRSQLIAGEIKKEKFNQVLQSYLGVLGHCDGYNLENVLKNSFQNQTSSYKDEAGRRGPRES</sequence>
<feature type="domain" description="Reverse transcriptase" evidence="1">
    <location>
        <begin position="1"/>
        <end position="288"/>
    </location>
</feature>
<accession>A0A1F6NLH1</accession>
<gene>
    <name evidence="2" type="ORF">A2261_03100</name>
</gene>
<dbReference type="InterPro" id="IPR051083">
    <property type="entry name" value="GrpII_Intron_Splice-Mob/Def"/>
</dbReference>
<dbReference type="Pfam" id="PF00078">
    <property type="entry name" value="RVT_1"/>
    <property type="match status" value="1"/>
</dbReference>
<reference evidence="2 3" key="1">
    <citation type="journal article" date="2016" name="Nat. Commun.">
        <title>Thousands of microbial genomes shed light on interconnected biogeochemical processes in an aquifer system.</title>
        <authorList>
            <person name="Anantharaman K."/>
            <person name="Brown C.T."/>
            <person name="Hug L.A."/>
            <person name="Sharon I."/>
            <person name="Castelle C.J."/>
            <person name="Probst A.J."/>
            <person name="Thomas B.C."/>
            <person name="Singh A."/>
            <person name="Wilkins M.J."/>
            <person name="Karaoz U."/>
            <person name="Brodie E.L."/>
            <person name="Williams K.H."/>
            <person name="Hubbard S.S."/>
            <person name="Banfield J.F."/>
        </authorList>
    </citation>
    <scope>NUCLEOTIDE SEQUENCE [LARGE SCALE GENOMIC DNA]</scope>
</reference>
<proteinExistence type="predicted"/>
<evidence type="ECO:0000313" key="3">
    <source>
        <dbReference type="Proteomes" id="UP000177803"/>
    </source>
</evidence>
<comment type="caution">
    <text evidence="2">The sequence shown here is derived from an EMBL/GenBank/DDBJ whole genome shotgun (WGS) entry which is preliminary data.</text>
</comment>
<dbReference type="SUPFAM" id="SSF56672">
    <property type="entry name" value="DNA/RNA polymerases"/>
    <property type="match status" value="1"/>
</dbReference>
<dbReference type="PANTHER" id="PTHR34047">
    <property type="entry name" value="NUCLEAR INTRON MATURASE 1, MITOCHONDRIAL-RELATED"/>
    <property type="match status" value="1"/>
</dbReference>
<dbReference type="PANTHER" id="PTHR34047:SF8">
    <property type="entry name" value="PROTEIN YKFC"/>
    <property type="match status" value="1"/>
</dbReference>
<dbReference type="PROSITE" id="PS50878">
    <property type="entry name" value="RT_POL"/>
    <property type="match status" value="1"/>
</dbReference>
<dbReference type="EMBL" id="MFQR01000012">
    <property type="protein sequence ID" value="OGH84593.1"/>
    <property type="molecule type" value="Genomic_DNA"/>
</dbReference>
<dbReference type="InterPro" id="IPR043502">
    <property type="entry name" value="DNA/RNA_pol_sf"/>
</dbReference>
<dbReference type="AlphaFoldDB" id="A0A1F6NLH1"/>
<dbReference type="Proteomes" id="UP000177803">
    <property type="component" value="Unassembled WGS sequence"/>
</dbReference>
<organism evidence="2 3">
    <name type="scientific">Candidatus Magasanikbacteria bacterium RIFOXYA2_FULL_44_8</name>
    <dbReference type="NCBI Taxonomy" id="1798696"/>
    <lineage>
        <taxon>Bacteria</taxon>
        <taxon>Candidatus Magasanikiibacteriota</taxon>
    </lineage>
</organism>
<name>A0A1F6NLH1_9BACT</name>
<dbReference type="Gene3D" id="3.30.70.270">
    <property type="match status" value="1"/>
</dbReference>
<evidence type="ECO:0000313" key="2">
    <source>
        <dbReference type="EMBL" id="OGH84593.1"/>
    </source>
</evidence>